<keyword evidence="2" id="KW-0547">Nucleotide-binding</keyword>
<dbReference type="PANTHER" id="PTHR13710:SF157">
    <property type="entry name" value="DNA HELICASE"/>
    <property type="match status" value="1"/>
</dbReference>
<proteinExistence type="inferred from homology"/>
<dbReference type="InterPro" id="IPR011545">
    <property type="entry name" value="DEAD/DEAH_box_helicase_dom"/>
</dbReference>
<keyword evidence="3" id="KW-0067">ATP-binding</keyword>
<dbReference type="OrthoDB" id="10261556at2759"/>
<feature type="compositionally biased region" description="Acidic residues" evidence="6">
    <location>
        <begin position="397"/>
        <end position="406"/>
    </location>
</feature>
<dbReference type="Pfam" id="PF00271">
    <property type="entry name" value="Helicase_C"/>
    <property type="match status" value="1"/>
</dbReference>
<dbReference type="STRING" id="946122.A0A0C2S5G0"/>
<dbReference type="EC" id="5.6.2.4" evidence="5"/>
<dbReference type="SMART" id="SM00487">
    <property type="entry name" value="DEXDc"/>
    <property type="match status" value="1"/>
</dbReference>
<feature type="compositionally biased region" description="Basic residues" evidence="6">
    <location>
        <begin position="424"/>
        <end position="433"/>
    </location>
</feature>
<feature type="domain" description="Helicase ATP-binding" evidence="7">
    <location>
        <begin position="28"/>
        <end position="200"/>
    </location>
</feature>
<keyword evidence="10" id="KW-1185">Reference proteome</keyword>
<accession>A0A0C2S5G0</accession>
<dbReference type="EMBL" id="KN818352">
    <property type="protein sequence ID" value="KIL57950.1"/>
    <property type="molecule type" value="Genomic_DNA"/>
</dbReference>
<comment type="similarity">
    <text evidence="1">Belongs to the helicase family. RecQ subfamily.</text>
</comment>
<sequence>MPSVDDIRTKAHAVFQKRPCLWQINVCHAALAGNQDIISIAGTGAGKTLSFWLPLLCRPDGIQIVVTPLNILGQQNIDTLSKAGVHGIFISAKTATKRNFEDIADFKYRVIVVNPEELMRPGGGFESLFKKKSFADKIISIIIDEAHCVSQWGSFRPEYRHIGSLRHLQRAPCTMMVTSATLTPWAISDVKSILSLREDYVFFSQCSIDRPNINLVIRPMLNPRKSFVDLTFLLRNWKPGDPPPPKFLIFFDNISESVEAGRYLCSLLPLEYRPCVQWFNSEMSDRFKAEETLRFANNEVWGLLATDSFGMGMDLPDIRIVVQWGATCSISTLWQRFGRCVRDPSLQGTAILFTEKENLDSERSKKAGRAEKRRAKTVLKEAAKQQRTGRSVKVEDGENINDELSGDEEKIGEVRGKEVEKEHRMKKPSGKSKKSLDSVVDDVINAKDRGYSCRRIPILTAFKNNEAGELFSSSNSVYIDRDEP</sequence>
<dbReference type="GO" id="GO:0003676">
    <property type="term" value="F:nucleic acid binding"/>
    <property type="evidence" value="ECO:0007669"/>
    <property type="project" value="InterPro"/>
</dbReference>
<feature type="domain" description="Helicase C-terminal" evidence="8">
    <location>
        <begin position="229"/>
        <end position="398"/>
    </location>
</feature>
<dbReference type="PROSITE" id="PS51194">
    <property type="entry name" value="HELICASE_CTER"/>
    <property type="match status" value="1"/>
</dbReference>
<dbReference type="GO" id="GO:0000724">
    <property type="term" value="P:double-strand break repair via homologous recombination"/>
    <property type="evidence" value="ECO:0007669"/>
    <property type="project" value="TreeGrafter"/>
</dbReference>
<dbReference type="HOGENOM" id="CLU_001103_19_0_1"/>
<organism evidence="9 10">
    <name type="scientific">Amanita muscaria (strain Koide BX008)</name>
    <dbReference type="NCBI Taxonomy" id="946122"/>
    <lineage>
        <taxon>Eukaryota</taxon>
        <taxon>Fungi</taxon>
        <taxon>Dikarya</taxon>
        <taxon>Basidiomycota</taxon>
        <taxon>Agaricomycotina</taxon>
        <taxon>Agaricomycetes</taxon>
        <taxon>Agaricomycetidae</taxon>
        <taxon>Agaricales</taxon>
        <taxon>Pluteineae</taxon>
        <taxon>Amanitaceae</taxon>
        <taxon>Amanita</taxon>
    </lineage>
</organism>
<dbReference type="SMART" id="SM00490">
    <property type="entry name" value="HELICc"/>
    <property type="match status" value="1"/>
</dbReference>
<evidence type="ECO:0000256" key="3">
    <source>
        <dbReference type="ARBA" id="ARBA00022840"/>
    </source>
</evidence>
<feature type="compositionally biased region" description="Basic and acidic residues" evidence="6">
    <location>
        <begin position="407"/>
        <end position="423"/>
    </location>
</feature>
<protein>
    <recommendedName>
        <fullName evidence="5">DNA 3'-5' helicase</fullName>
        <ecNumber evidence="5">5.6.2.4</ecNumber>
    </recommendedName>
</protein>
<name>A0A0C2S5G0_AMAMK</name>
<evidence type="ECO:0000259" key="7">
    <source>
        <dbReference type="PROSITE" id="PS51192"/>
    </source>
</evidence>
<dbReference type="GO" id="GO:0005694">
    <property type="term" value="C:chromosome"/>
    <property type="evidence" value="ECO:0007669"/>
    <property type="project" value="TreeGrafter"/>
</dbReference>
<dbReference type="Proteomes" id="UP000054549">
    <property type="component" value="Unassembled WGS sequence"/>
</dbReference>
<gene>
    <name evidence="9" type="ORF">M378DRAFT_188349</name>
</gene>
<dbReference type="AlphaFoldDB" id="A0A0C2S5G0"/>
<evidence type="ECO:0000256" key="1">
    <source>
        <dbReference type="ARBA" id="ARBA00005446"/>
    </source>
</evidence>
<dbReference type="Pfam" id="PF00270">
    <property type="entry name" value="DEAD"/>
    <property type="match status" value="1"/>
</dbReference>
<reference evidence="9 10" key="1">
    <citation type="submission" date="2014-04" db="EMBL/GenBank/DDBJ databases">
        <title>Evolutionary Origins and Diversification of the Mycorrhizal Mutualists.</title>
        <authorList>
            <consortium name="DOE Joint Genome Institute"/>
            <consortium name="Mycorrhizal Genomics Consortium"/>
            <person name="Kohler A."/>
            <person name="Kuo A."/>
            <person name="Nagy L.G."/>
            <person name="Floudas D."/>
            <person name="Copeland A."/>
            <person name="Barry K.W."/>
            <person name="Cichocki N."/>
            <person name="Veneault-Fourrey C."/>
            <person name="LaButti K."/>
            <person name="Lindquist E.A."/>
            <person name="Lipzen A."/>
            <person name="Lundell T."/>
            <person name="Morin E."/>
            <person name="Murat C."/>
            <person name="Riley R."/>
            <person name="Ohm R."/>
            <person name="Sun H."/>
            <person name="Tunlid A."/>
            <person name="Henrissat B."/>
            <person name="Grigoriev I.V."/>
            <person name="Hibbett D.S."/>
            <person name="Martin F."/>
        </authorList>
    </citation>
    <scope>NUCLEOTIDE SEQUENCE [LARGE SCALE GENOMIC DNA]</scope>
    <source>
        <strain evidence="9 10">Koide BX008</strain>
    </source>
</reference>
<dbReference type="SUPFAM" id="SSF52540">
    <property type="entry name" value="P-loop containing nucleoside triphosphate hydrolases"/>
    <property type="match status" value="1"/>
</dbReference>
<dbReference type="Gene3D" id="3.40.50.300">
    <property type="entry name" value="P-loop containing nucleotide triphosphate hydrolases"/>
    <property type="match status" value="2"/>
</dbReference>
<dbReference type="InterPro" id="IPR014001">
    <property type="entry name" value="Helicase_ATP-bd"/>
</dbReference>
<evidence type="ECO:0000256" key="6">
    <source>
        <dbReference type="SAM" id="MobiDB-lite"/>
    </source>
</evidence>
<dbReference type="InParanoid" id="A0A0C2S5G0"/>
<evidence type="ECO:0000313" key="10">
    <source>
        <dbReference type="Proteomes" id="UP000054549"/>
    </source>
</evidence>
<dbReference type="GO" id="GO:0043138">
    <property type="term" value="F:3'-5' DNA helicase activity"/>
    <property type="evidence" value="ECO:0007669"/>
    <property type="project" value="UniProtKB-EC"/>
</dbReference>
<evidence type="ECO:0000256" key="5">
    <source>
        <dbReference type="ARBA" id="ARBA00034808"/>
    </source>
</evidence>
<dbReference type="PROSITE" id="PS51192">
    <property type="entry name" value="HELICASE_ATP_BIND_1"/>
    <property type="match status" value="1"/>
</dbReference>
<dbReference type="InterPro" id="IPR027417">
    <property type="entry name" value="P-loop_NTPase"/>
</dbReference>
<comment type="catalytic activity">
    <reaction evidence="4">
        <text>Couples ATP hydrolysis with the unwinding of duplex DNA by translocating in the 3'-5' direction.</text>
        <dbReference type="EC" id="5.6.2.4"/>
    </reaction>
</comment>
<dbReference type="InterPro" id="IPR001650">
    <property type="entry name" value="Helicase_C-like"/>
</dbReference>
<dbReference type="GO" id="GO:0005654">
    <property type="term" value="C:nucleoplasm"/>
    <property type="evidence" value="ECO:0007669"/>
    <property type="project" value="TreeGrafter"/>
</dbReference>
<evidence type="ECO:0000313" key="9">
    <source>
        <dbReference type="EMBL" id="KIL57950.1"/>
    </source>
</evidence>
<dbReference type="GO" id="GO:0000723">
    <property type="term" value="P:telomere maintenance"/>
    <property type="evidence" value="ECO:0007669"/>
    <property type="project" value="TreeGrafter"/>
</dbReference>
<feature type="region of interest" description="Disordered" evidence="6">
    <location>
        <begin position="362"/>
        <end position="437"/>
    </location>
</feature>
<evidence type="ECO:0000256" key="4">
    <source>
        <dbReference type="ARBA" id="ARBA00034617"/>
    </source>
</evidence>
<evidence type="ECO:0000259" key="8">
    <source>
        <dbReference type="PROSITE" id="PS51194"/>
    </source>
</evidence>
<dbReference type="PANTHER" id="PTHR13710">
    <property type="entry name" value="DNA HELICASE RECQ FAMILY MEMBER"/>
    <property type="match status" value="1"/>
</dbReference>
<dbReference type="GO" id="GO:0005524">
    <property type="term" value="F:ATP binding"/>
    <property type="evidence" value="ECO:0007669"/>
    <property type="project" value="UniProtKB-KW"/>
</dbReference>
<evidence type="ECO:0000256" key="2">
    <source>
        <dbReference type="ARBA" id="ARBA00022741"/>
    </source>
</evidence>
<dbReference type="GO" id="GO:0009378">
    <property type="term" value="F:four-way junction helicase activity"/>
    <property type="evidence" value="ECO:0007669"/>
    <property type="project" value="TreeGrafter"/>
</dbReference>
<dbReference type="GO" id="GO:0005737">
    <property type="term" value="C:cytoplasm"/>
    <property type="evidence" value="ECO:0007669"/>
    <property type="project" value="TreeGrafter"/>
</dbReference>